<dbReference type="RefSeq" id="WP_050491338.1">
    <property type="nucleotide sequence ID" value="NZ_JBBJSK010000002.1"/>
</dbReference>
<dbReference type="Proteomes" id="UP001158961">
    <property type="component" value="Plasmid P1"/>
</dbReference>
<dbReference type="AlphaFoldDB" id="A0AAN2K7B3"/>
<accession>A0AAN2K7B3</accession>
<dbReference type="InterPro" id="IPR050223">
    <property type="entry name" value="D-isomer_2-hydroxyacid_DH"/>
</dbReference>
<name>A0AAN2K7B3_ENTAG</name>
<dbReference type="InterPro" id="IPR036291">
    <property type="entry name" value="NAD(P)-bd_dom_sf"/>
</dbReference>
<gene>
    <name evidence="4" type="ORF">DAPPPG734_22515</name>
</gene>
<dbReference type="GO" id="GO:0016618">
    <property type="term" value="F:hydroxypyruvate reductase [NAD(P)H] activity"/>
    <property type="evidence" value="ECO:0007669"/>
    <property type="project" value="TreeGrafter"/>
</dbReference>
<evidence type="ECO:0000256" key="1">
    <source>
        <dbReference type="ARBA" id="ARBA00023002"/>
    </source>
</evidence>
<reference evidence="4" key="1">
    <citation type="submission" date="2022-05" db="EMBL/GenBank/DDBJ databases">
        <authorList>
            <person name="Pothier F. J."/>
        </authorList>
    </citation>
    <scope>NUCLEOTIDE SEQUENCE</scope>
    <source>
        <strain evidence="4">DAPP-PG734</strain>
        <plasmid evidence="4">P1</plasmid>
    </source>
</reference>
<evidence type="ECO:0000259" key="3">
    <source>
        <dbReference type="Pfam" id="PF02826"/>
    </source>
</evidence>
<proteinExistence type="predicted"/>
<dbReference type="GO" id="GO:0051287">
    <property type="term" value="F:NAD binding"/>
    <property type="evidence" value="ECO:0007669"/>
    <property type="project" value="InterPro"/>
</dbReference>
<geneLocation type="plasmid" evidence="4 5">
    <name>P1</name>
</geneLocation>
<feature type="domain" description="D-isomer specific 2-hydroxyacid dehydrogenase NAD-binding" evidence="3">
    <location>
        <begin position="142"/>
        <end position="320"/>
    </location>
</feature>
<dbReference type="SUPFAM" id="SSF51735">
    <property type="entry name" value="NAD(P)-binding Rossmann-fold domains"/>
    <property type="match status" value="1"/>
</dbReference>
<evidence type="ECO:0000313" key="5">
    <source>
        <dbReference type="Proteomes" id="UP001158961"/>
    </source>
</evidence>
<dbReference type="Pfam" id="PF02826">
    <property type="entry name" value="2-Hacid_dh_C"/>
    <property type="match status" value="1"/>
</dbReference>
<dbReference type="EMBL" id="OW970316">
    <property type="protein sequence ID" value="CAH6367465.1"/>
    <property type="molecule type" value="Genomic_DNA"/>
</dbReference>
<dbReference type="PANTHER" id="PTHR10996:SF178">
    <property type="entry name" value="2-HYDROXYACID DEHYDROGENASE YGL185C-RELATED"/>
    <property type="match status" value="1"/>
</dbReference>
<dbReference type="Gene3D" id="3.40.50.720">
    <property type="entry name" value="NAD(P)-binding Rossmann-like Domain"/>
    <property type="match status" value="2"/>
</dbReference>
<keyword evidence="4" id="KW-0614">Plasmid</keyword>
<dbReference type="InterPro" id="IPR006140">
    <property type="entry name" value="D-isomer_DH_NAD-bd"/>
</dbReference>
<sequence length="348" mass="37823">MKRRIMLLDVLPDELSIKEIAGYISPEIALIVNLPQNGCHAYQAQRHFESVSINIHDEEQILAVARQFGGFDAIKLRKNVPLRKELLCALTADDLATRLKVIGQAGVGLNHIDTGAAEELGIDVFNTPGANATAVAEFTLLQMLALLRQTNWHQDQMRRGHWSKSARPPARSLSDISVGLAGSGAISRALIALLKPFQCPVTVLGSSRFTDKDADELGVMRADDLMALLSGNDVISLHLPLNSDTHYMLNASVLPCIRKGAYLLNMSRGGLIDETALAAFMQQHPGWISGVALDTFEAEREPFYSPLQESEYALLTPHIAGTTETALLTSALRVQQGILSRLAAGAEK</sequence>
<organism evidence="4 5">
    <name type="scientific">Enterobacter agglomerans</name>
    <name type="common">Erwinia herbicola</name>
    <name type="synonym">Pantoea agglomerans</name>
    <dbReference type="NCBI Taxonomy" id="549"/>
    <lineage>
        <taxon>Bacteria</taxon>
        <taxon>Pseudomonadati</taxon>
        <taxon>Pseudomonadota</taxon>
        <taxon>Gammaproteobacteria</taxon>
        <taxon>Enterobacterales</taxon>
        <taxon>Erwiniaceae</taxon>
        <taxon>Pantoea</taxon>
        <taxon>Pantoea agglomerans group</taxon>
    </lineage>
</organism>
<dbReference type="GO" id="GO:0005829">
    <property type="term" value="C:cytosol"/>
    <property type="evidence" value="ECO:0007669"/>
    <property type="project" value="TreeGrafter"/>
</dbReference>
<dbReference type="PANTHER" id="PTHR10996">
    <property type="entry name" value="2-HYDROXYACID DEHYDROGENASE-RELATED"/>
    <property type="match status" value="1"/>
</dbReference>
<keyword evidence="2" id="KW-0520">NAD</keyword>
<dbReference type="SUPFAM" id="SSF52283">
    <property type="entry name" value="Formate/glycerate dehydrogenase catalytic domain-like"/>
    <property type="match status" value="1"/>
</dbReference>
<evidence type="ECO:0000313" key="4">
    <source>
        <dbReference type="EMBL" id="CAH6367465.1"/>
    </source>
</evidence>
<evidence type="ECO:0000256" key="2">
    <source>
        <dbReference type="ARBA" id="ARBA00023027"/>
    </source>
</evidence>
<protein>
    <recommendedName>
        <fullName evidence="3">D-isomer specific 2-hydroxyacid dehydrogenase NAD-binding domain-containing protein</fullName>
    </recommendedName>
</protein>
<keyword evidence="1" id="KW-0560">Oxidoreductase</keyword>
<dbReference type="GO" id="GO:0030267">
    <property type="term" value="F:glyoxylate reductase (NADPH) activity"/>
    <property type="evidence" value="ECO:0007669"/>
    <property type="project" value="TreeGrafter"/>
</dbReference>